<proteinExistence type="predicted"/>
<keyword evidence="1" id="KW-0378">Hydrolase</keyword>
<dbReference type="PANTHER" id="PTHR48098:SF3">
    <property type="entry name" value="IRON(III) ENTEROBACTIN ESTERASE"/>
    <property type="match status" value="1"/>
</dbReference>
<dbReference type="GO" id="GO:0016787">
    <property type="term" value="F:hydrolase activity"/>
    <property type="evidence" value="ECO:0007669"/>
    <property type="project" value="UniProtKB-KW"/>
</dbReference>
<dbReference type="InterPro" id="IPR050583">
    <property type="entry name" value="Mycobacterial_A85_antigen"/>
</dbReference>
<dbReference type="SUPFAM" id="SSF53474">
    <property type="entry name" value="alpha/beta-Hydrolases"/>
    <property type="match status" value="1"/>
</dbReference>
<dbReference type="Gene3D" id="3.40.50.1820">
    <property type="entry name" value="alpha/beta hydrolase"/>
    <property type="match status" value="1"/>
</dbReference>
<dbReference type="PANTHER" id="PTHR48098">
    <property type="entry name" value="ENTEROCHELIN ESTERASE-RELATED"/>
    <property type="match status" value="1"/>
</dbReference>
<sequence length="241" mass="26585">MKVTERWWSDRMEQELTLVRWGHYGVPVLLFPTAGGDAEEVERNQLVGHLAPMIEAGRIKVYSCDSAAGRAMAQKVGSTEYRMWLFNAYHRAVAEEVVPAIHADSNGPQPIVTAGASIGAFNAVAMVCRYPHLFSAAIGMSGTYAIEQFIGGPSTDDLYFSSPLQFVPGLEGDALETLRHRFILMASGSGDYEDVGESFAVAKVLGDKGIPNRVDDWGPGYMHDWPTWWEMLPLYLDDLVP</sequence>
<name>A0AAU7JP21_9MICO</name>
<dbReference type="InterPro" id="IPR000801">
    <property type="entry name" value="Esterase-like"/>
</dbReference>
<accession>A0AAU7JP21</accession>
<dbReference type="RefSeq" id="WP_406829570.1">
    <property type="nucleotide sequence ID" value="NZ_CP157483.1"/>
</dbReference>
<dbReference type="Pfam" id="PF00756">
    <property type="entry name" value="Esterase"/>
    <property type="match status" value="1"/>
</dbReference>
<evidence type="ECO:0000313" key="1">
    <source>
        <dbReference type="EMBL" id="XBO42166.1"/>
    </source>
</evidence>
<dbReference type="InterPro" id="IPR029058">
    <property type="entry name" value="AB_hydrolase_fold"/>
</dbReference>
<protein>
    <submittedName>
        <fullName evidence="1">Alpha/beta hydrolase-fold protein</fullName>
    </submittedName>
</protein>
<gene>
    <name evidence="1" type="ORF">ABEG17_11250</name>
</gene>
<dbReference type="EMBL" id="CP157483">
    <property type="protein sequence ID" value="XBO42166.1"/>
    <property type="molecule type" value="Genomic_DNA"/>
</dbReference>
<reference evidence="1" key="1">
    <citation type="submission" date="2024-05" db="EMBL/GenBank/DDBJ databases">
        <authorList>
            <person name="Kim S."/>
            <person name="Heo J."/>
            <person name="Choi H."/>
            <person name="Choi Y."/>
            <person name="Kwon S.-W."/>
            <person name="Kim Y."/>
        </authorList>
    </citation>
    <scope>NUCLEOTIDE SEQUENCE</scope>
    <source>
        <strain evidence="1">KACC 23699</strain>
    </source>
</reference>
<organism evidence="1">
    <name type="scientific">Pedococcus sp. KACC 23699</name>
    <dbReference type="NCBI Taxonomy" id="3149228"/>
    <lineage>
        <taxon>Bacteria</taxon>
        <taxon>Bacillati</taxon>
        <taxon>Actinomycetota</taxon>
        <taxon>Actinomycetes</taxon>
        <taxon>Micrococcales</taxon>
        <taxon>Intrasporangiaceae</taxon>
        <taxon>Pedococcus</taxon>
    </lineage>
</organism>
<dbReference type="AlphaFoldDB" id="A0AAU7JP21"/>